<dbReference type="Proteomes" id="UP000183635">
    <property type="component" value="Unassembled WGS sequence"/>
</dbReference>
<keyword evidence="1" id="KW-0472">Membrane</keyword>
<evidence type="ECO:0000313" key="3">
    <source>
        <dbReference type="Proteomes" id="UP000183635"/>
    </source>
</evidence>
<sequence>MNEARIARATRRRAAALASSRNRRSRRVALALLLSLLGAVIASLWYEQRIARAILVEAETGTLHVTLTSELSGKLFQDARLCRKLPAEQVDFARRGAPMGCPARSYELAEEPFDGALPIGTRLEIFSGPRRLTLRVEEVPADYAGTETARLEGGGIVLDGEALDGFGSLYLSGLAVIGASPSQTDRIPLTAGRYQITGQTLMSVLRTGRQVLREGTLAAGAHLFFCERPSLLARGSGACAVPGDGTLASPLGTAAAEAQLQISVPDPQKPVMTVTAISRFRPVDLALHYFRTEPVMIGPRLVDPLARDPVLLLLATLGGGLTVLQLALSRLWRRPEVR</sequence>
<dbReference type="RefSeq" id="WP_074967168.1">
    <property type="nucleotide sequence ID" value="NZ_CBCRYP010000022.1"/>
</dbReference>
<protein>
    <submittedName>
        <fullName evidence="2">Uncharacterized protein</fullName>
    </submittedName>
</protein>
<dbReference type="OrthoDB" id="7844743at2"/>
<gene>
    <name evidence="2" type="ORF">SAMN04488021_11152</name>
</gene>
<dbReference type="STRING" id="34004.SAMN04488021_11152"/>
<accession>A0A1I2ZYC6</accession>
<dbReference type="EMBL" id="FOPU01000011">
    <property type="protein sequence ID" value="SFH42479.1"/>
    <property type="molecule type" value="Genomic_DNA"/>
</dbReference>
<evidence type="ECO:0000256" key="1">
    <source>
        <dbReference type="SAM" id="Phobius"/>
    </source>
</evidence>
<name>A0A1I2ZYC6_9RHOB</name>
<evidence type="ECO:0000313" key="2">
    <source>
        <dbReference type="EMBL" id="SFH42479.1"/>
    </source>
</evidence>
<feature type="transmembrane region" description="Helical" evidence="1">
    <location>
        <begin position="310"/>
        <end position="328"/>
    </location>
</feature>
<proteinExistence type="predicted"/>
<organism evidence="2 3">
    <name type="scientific">Paracoccus aminovorans</name>
    <dbReference type="NCBI Taxonomy" id="34004"/>
    <lineage>
        <taxon>Bacteria</taxon>
        <taxon>Pseudomonadati</taxon>
        <taxon>Pseudomonadota</taxon>
        <taxon>Alphaproteobacteria</taxon>
        <taxon>Rhodobacterales</taxon>
        <taxon>Paracoccaceae</taxon>
        <taxon>Paracoccus</taxon>
    </lineage>
</organism>
<keyword evidence="1" id="KW-0812">Transmembrane</keyword>
<keyword evidence="3" id="KW-1185">Reference proteome</keyword>
<keyword evidence="1" id="KW-1133">Transmembrane helix</keyword>
<dbReference type="AlphaFoldDB" id="A0A1I2ZYC6"/>
<reference evidence="2 3" key="1">
    <citation type="submission" date="2016-10" db="EMBL/GenBank/DDBJ databases">
        <authorList>
            <person name="de Groot N.N."/>
        </authorList>
    </citation>
    <scope>NUCLEOTIDE SEQUENCE [LARGE SCALE GENOMIC DNA]</scope>
    <source>
        <strain evidence="2 3">DSM 8537</strain>
    </source>
</reference>